<evidence type="ECO:0000313" key="8">
    <source>
        <dbReference type="EMBL" id="MEC4265666.1"/>
    </source>
</evidence>
<keyword evidence="3" id="KW-0732">Signal</keyword>
<dbReference type="Pfam" id="PF07980">
    <property type="entry name" value="SusD_RagB"/>
    <property type="match status" value="1"/>
</dbReference>
<feature type="domain" description="SusD-like N-terminal" evidence="7">
    <location>
        <begin position="23"/>
        <end position="224"/>
    </location>
</feature>
<evidence type="ECO:0000256" key="1">
    <source>
        <dbReference type="ARBA" id="ARBA00004442"/>
    </source>
</evidence>
<evidence type="ECO:0000256" key="3">
    <source>
        <dbReference type="ARBA" id="ARBA00022729"/>
    </source>
</evidence>
<evidence type="ECO:0000259" key="6">
    <source>
        <dbReference type="Pfam" id="PF07980"/>
    </source>
</evidence>
<keyword evidence="5" id="KW-0998">Cell outer membrane</keyword>
<gene>
    <name evidence="8" type="ORF">VOP03_09925</name>
</gene>
<organism evidence="8 9">
    <name type="scientific">Flagellimonas halotolerans</name>
    <dbReference type="NCBI Taxonomy" id="3112164"/>
    <lineage>
        <taxon>Bacteria</taxon>
        <taxon>Pseudomonadati</taxon>
        <taxon>Bacteroidota</taxon>
        <taxon>Flavobacteriia</taxon>
        <taxon>Flavobacteriales</taxon>
        <taxon>Flavobacteriaceae</taxon>
        <taxon>Flagellimonas</taxon>
    </lineage>
</organism>
<dbReference type="CDD" id="cd08977">
    <property type="entry name" value="SusD"/>
    <property type="match status" value="1"/>
</dbReference>
<comment type="similarity">
    <text evidence="2">Belongs to the SusD family.</text>
</comment>
<dbReference type="Proteomes" id="UP001355298">
    <property type="component" value="Unassembled WGS sequence"/>
</dbReference>
<evidence type="ECO:0000256" key="5">
    <source>
        <dbReference type="ARBA" id="ARBA00023237"/>
    </source>
</evidence>
<protein>
    <submittedName>
        <fullName evidence="8">RagB/SusD family nutrient uptake outer membrane protein</fullName>
    </submittedName>
</protein>
<accession>A0ABU6IRM5</accession>
<evidence type="ECO:0000256" key="2">
    <source>
        <dbReference type="ARBA" id="ARBA00006275"/>
    </source>
</evidence>
<dbReference type="EMBL" id="JAYMGW010000007">
    <property type="protein sequence ID" value="MEC4265666.1"/>
    <property type="molecule type" value="Genomic_DNA"/>
</dbReference>
<evidence type="ECO:0000259" key="7">
    <source>
        <dbReference type="Pfam" id="PF14322"/>
    </source>
</evidence>
<dbReference type="Pfam" id="PF14322">
    <property type="entry name" value="SusD-like_3"/>
    <property type="match status" value="1"/>
</dbReference>
<dbReference type="RefSeq" id="WP_326278727.1">
    <property type="nucleotide sequence ID" value="NZ_JAYKYV010000007.1"/>
</dbReference>
<dbReference type="InterPro" id="IPR033985">
    <property type="entry name" value="SusD-like_N"/>
</dbReference>
<comment type="subcellular location">
    <subcellularLocation>
        <location evidence="1">Cell outer membrane</location>
    </subcellularLocation>
</comment>
<dbReference type="SUPFAM" id="SSF48452">
    <property type="entry name" value="TPR-like"/>
    <property type="match status" value="1"/>
</dbReference>
<dbReference type="Gene3D" id="1.25.40.390">
    <property type="match status" value="1"/>
</dbReference>
<comment type="caution">
    <text evidence="8">The sequence shown here is derived from an EMBL/GenBank/DDBJ whole genome shotgun (WGS) entry which is preliminary data.</text>
</comment>
<sequence>MKKIIGIITLIATGIFTSCTDDFLQLPPEDSLSQAVFFETQSDFEQAVNAAYVPLRDLQEVQGQGAWAMGEMTSDNTYYKYNPNYRAVQDGESMADFYVNNGNGILTNKYTSNYLIIARANQILALIDEVEFEDNNVKDNVKGQAYFLRALAYFDLVQYFGAVPLHLVPVTGRDDAALPLSTQEEIYTQILSDLGEAVDLLPLKSSQEEGRATRGSAQMLLANVHMVQESWGSAESVLSDLITSDEYDLLADYANVFDLNNKNSIESIFEVQFLEGTEGFASSFMYEWLPMPLTAEQVALVSGVPNSQASNVEGFNIPTPDLLESYEDGDLRKSVSVDSIEVDGTYFPYIDKFWQPHSNPGLTGVNMPIYRYSEALLFMAEAVNEQNRPGDAEPYLNAVRDRAGLAPLTGLNQTEMRQAIMDERRVELAFENKRWLDLVRTGTAQSVMTAFGDRVKANPQDYYFPEGFGPPAAAFTTIYELFPLPASEALLNPNF</sequence>
<proteinExistence type="inferred from homology"/>
<keyword evidence="9" id="KW-1185">Reference proteome</keyword>
<keyword evidence="4" id="KW-0472">Membrane</keyword>
<name>A0ABU6IRM5_9FLAO</name>
<dbReference type="PROSITE" id="PS51257">
    <property type="entry name" value="PROKAR_LIPOPROTEIN"/>
    <property type="match status" value="1"/>
</dbReference>
<reference evidence="8 9" key="1">
    <citation type="submission" date="2024-01" db="EMBL/GenBank/DDBJ databases">
        <title>The strains designed SYSU M86414 and SYSU M84420 isolated from the marine sediment in San Sha City (Hainan Province, China).</title>
        <authorList>
            <person name="Guo D."/>
        </authorList>
    </citation>
    <scope>NUCLEOTIDE SEQUENCE [LARGE SCALE GENOMIC DNA]</scope>
    <source>
        <strain evidence="8 9">SYSU M84420</strain>
    </source>
</reference>
<feature type="domain" description="RagB/SusD" evidence="6">
    <location>
        <begin position="346"/>
        <end position="494"/>
    </location>
</feature>
<evidence type="ECO:0000313" key="9">
    <source>
        <dbReference type="Proteomes" id="UP001355298"/>
    </source>
</evidence>
<dbReference type="InterPro" id="IPR012944">
    <property type="entry name" value="SusD_RagB_dom"/>
</dbReference>
<evidence type="ECO:0000256" key="4">
    <source>
        <dbReference type="ARBA" id="ARBA00023136"/>
    </source>
</evidence>
<dbReference type="InterPro" id="IPR011990">
    <property type="entry name" value="TPR-like_helical_dom_sf"/>
</dbReference>